<feature type="compositionally biased region" description="Polar residues" evidence="1">
    <location>
        <begin position="1"/>
        <end position="11"/>
    </location>
</feature>
<sequence length="401" mass="45469">MASANQNQNNPDDFFRPLEEQKQQAKMAADEIIFRDEAGKLKILKDGEVLDFEENKSQIGRTFQSGVEGKSRGINLAKEPAVAVKALPSKPLIIFDEKFQRRNIDRELEEIIKNSGITFSDENLVKRFRNVVSSRLKEVRDQIQAREILLSSPAMGGIGLNAQSADRVLTLINQQLEQMNGKLRNQVSAESFADLHLAVKGLLAQPLPKPPPIVFSPKNESVIKQNIFSEPPKVMPKILEKPMVEIPSMPVISPKPANRSMPENNLTESVTVYRPAPKPLTQKPKIQDIRFEPRLTGPVEEIKTMTLDDFRRLAPTPVLAIEKILEKIQLLEQESFTKKVAAIKSWKENKISRLYFELGEQSMEEKKPITEIIARRQAQGQPILTVEELEAVIELNQRLRY</sequence>
<evidence type="ECO:0000313" key="3">
    <source>
        <dbReference type="Proteomes" id="UP000178930"/>
    </source>
</evidence>
<dbReference type="EMBL" id="MHIB01000006">
    <property type="protein sequence ID" value="OGY45072.1"/>
    <property type="molecule type" value="Genomic_DNA"/>
</dbReference>
<feature type="compositionally biased region" description="Basic and acidic residues" evidence="1">
    <location>
        <begin position="13"/>
        <end position="23"/>
    </location>
</feature>
<evidence type="ECO:0000256" key="1">
    <source>
        <dbReference type="SAM" id="MobiDB-lite"/>
    </source>
</evidence>
<dbReference type="STRING" id="1797532.A2729_03375"/>
<gene>
    <name evidence="2" type="ORF">A2729_03375</name>
</gene>
<evidence type="ECO:0000313" key="2">
    <source>
        <dbReference type="EMBL" id="OGY45072.1"/>
    </source>
</evidence>
<organism evidence="2 3">
    <name type="scientific">Candidatus Buchananbacteria bacterium RIFCSPHIGHO2_01_FULL_39_14</name>
    <dbReference type="NCBI Taxonomy" id="1797532"/>
    <lineage>
        <taxon>Bacteria</taxon>
        <taxon>Candidatus Buchananiibacteriota</taxon>
    </lineage>
</organism>
<protein>
    <submittedName>
        <fullName evidence="2">Uncharacterized protein</fullName>
    </submittedName>
</protein>
<proteinExistence type="predicted"/>
<dbReference type="AlphaFoldDB" id="A0A1G1XYJ4"/>
<dbReference type="Proteomes" id="UP000178930">
    <property type="component" value="Unassembled WGS sequence"/>
</dbReference>
<accession>A0A1G1XYJ4</accession>
<reference evidence="2 3" key="1">
    <citation type="journal article" date="2016" name="Nat. Commun.">
        <title>Thousands of microbial genomes shed light on interconnected biogeochemical processes in an aquifer system.</title>
        <authorList>
            <person name="Anantharaman K."/>
            <person name="Brown C.T."/>
            <person name="Hug L.A."/>
            <person name="Sharon I."/>
            <person name="Castelle C.J."/>
            <person name="Probst A.J."/>
            <person name="Thomas B.C."/>
            <person name="Singh A."/>
            <person name="Wilkins M.J."/>
            <person name="Karaoz U."/>
            <person name="Brodie E.L."/>
            <person name="Williams K.H."/>
            <person name="Hubbard S.S."/>
            <person name="Banfield J.F."/>
        </authorList>
    </citation>
    <scope>NUCLEOTIDE SEQUENCE [LARGE SCALE GENOMIC DNA]</scope>
</reference>
<comment type="caution">
    <text evidence="2">The sequence shown here is derived from an EMBL/GenBank/DDBJ whole genome shotgun (WGS) entry which is preliminary data.</text>
</comment>
<name>A0A1G1XYJ4_9BACT</name>
<feature type="region of interest" description="Disordered" evidence="1">
    <location>
        <begin position="1"/>
        <end position="23"/>
    </location>
</feature>